<reference evidence="3" key="1">
    <citation type="submission" date="2020-05" db="EMBL/GenBank/DDBJ databases">
        <authorList>
            <person name="Chiriac C."/>
            <person name="Salcher M."/>
            <person name="Ghai R."/>
            <person name="Kavagutti S V."/>
        </authorList>
    </citation>
    <scope>NUCLEOTIDE SEQUENCE</scope>
</reference>
<dbReference type="Gene3D" id="2.30.40.10">
    <property type="entry name" value="Urease, subunit C, domain 1"/>
    <property type="match status" value="2"/>
</dbReference>
<dbReference type="PANTHER" id="PTHR11647">
    <property type="entry name" value="HYDRANTOINASE/DIHYDROPYRIMIDINASE FAMILY MEMBER"/>
    <property type="match status" value="1"/>
</dbReference>
<dbReference type="InterPro" id="IPR013108">
    <property type="entry name" value="Amidohydro_3"/>
</dbReference>
<dbReference type="Pfam" id="PF07969">
    <property type="entry name" value="Amidohydro_3"/>
    <property type="match status" value="1"/>
</dbReference>
<accession>A0A6J5YE31</accession>
<dbReference type="SUPFAM" id="SSF51556">
    <property type="entry name" value="Metallo-dependent hydrolases"/>
    <property type="match status" value="1"/>
</dbReference>
<dbReference type="SUPFAM" id="SSF51338">
    <property type="entry name" value="Composite domain of metallo-dependent hydrolases"/>
    <property type="match status" value="1"/>
</dbReference>
<dbReference type="InterPro" id="IPR032466">
    <property type="entry name" value="Metal_Hydrolase"/>
</dbReference>
<dbReference type="GO" id="GO:0016812">
    <property type="term" value="F:hydrolase activity, acting on carbon-nitrogen (but not peptide) bonds, in cyclic amides"/>
    <property type="evidence" value="ECO:0007669"/>
    <property type="project" value="TreeGrafter"/>
</dbReference>
<dbReference type="InterPro" id="IPR011059">
    <property type="entry name" value="Metal-dep_hydrolase_composite"/>
</dbReference>
<evidence type="ECO:0000313" key="3">
    <source>
        <dbReference type="EMBL" id="CAB4323685.1"/>
    </source>
</evidence>
<dbReference type="PANTHER" id="PTHR11647:SF1">
    <property type="entry name" value="COLLAPSIN RESPONSE MEDIATOR PROTEIN"/>
    <property type="match status" value="1"/>
</dbReference>
<feature type="domain" description="Amidohydrolase 3" evidence="2">
    <location>
        <begin position="43"/>
        <end position="546"/>
    </location>
</feature>
<proteinExistence type="predicted"/>
<evidence type="ECO:0000256" key="1">
    <source>
        <dbReference type="SAM" id="MobiDB-lite"/>
    </source>
</evidence>
<dbReference type="EMBL" id="CAEMXZ010000063">
    <property type="protein sequence ID" value="CAB4323685.1"/>
    <property type="molecule type" value="Genomic_DNA"/>
</dbReference>
<dbReference type="GO" id="GO:0005829">
    <property type="term" value="C:cytosol"/>
    <property type="evidence" value="ECO:0007669"/>
    <property type="project" value="TreeGrafter"/>
</dbReference>
<name>A0A6J5YE31_9ZZZZ</name>
<feature type="compositionally biased region" description="Basic and acidic residues" evidence="1">
    <location>
        <begin position="563"/>
        <end position="573"/>
    </location>
</feature>
<sequence>MLDLVIRGGIVVDGTGAPGFRADVGVRDGRIVVIGDVDESAARTIDADGRVITPGFIDLHTHYDPQLMWDPAATPSSLHGVTTVFGGNCGFSIAPITPEAADYLIPMLARVEGMPVETLEAGLDRAWDGFGSWLDRLEGNLAVNAGFLVGHSALRRVVMGEAAVGEQASPAQLAAMVALLHESIAAGGMGFSSTASPSHSDHDGDPVPSRFATAEEFIALAAAVGEHAGTTLELIPSAASRFSGAEIELMTNMSVAANRPLNWNVMVVAAGEEASAGRAVKLSASDHAAARGGRVVGLCLPEPMRMRLSFATGFILDLVPGFAEVLHLPHVERRAALADPAVRERLKEAVAPLPPHHSISQFAQFTIADVETPALEQYVGRRVADIATERGVHPLDALLDIVIADDLATGLEPPTVGTDDASWAERARLLDSDPRVIAGGSDAGAHLDMMKTFACHTSFFAEGVRNRQLMSFERAVQLFTDAPARLYGLTGRGRVAEGCFADLVILDPDTVGPGTVAPRQDLPGGGWRLYSEATGIDATIVSGTPIVLDGRVTGDTPGTTIRSGRDTDTVTAH</sequence>
<dbReference type="AlphaFoldDB" id="A0A6J5YE31"/>
<evidence type="ECO:0000259" key="2">
    <source>
        <dbReference type="Pfam" id="PF07969"/>
    </source>
</evidence>
<dbReference type="InterPro" id="IPR050378">
    <property type="entry name" value="Metallo-dep_Hydrolases_sf"/>
</dbReference>
<feature type="region of interest" description="Disordered" evidence="1">
    <location>
        <begin position="552"/>
        <end position="573"/>
    </location>
</feature>
<organism evidence="3">
    <name type="scientific">freshwater metagenome</name>
    <dbReference type="NCBI Taxonomy" id="449393"/>
    <lineage>
        <taxon>unclassified sequences</taxon>
        <taxon>metagenomes</taxon>
        <taxon>ecological metagenomes</taxon>
    </lineage>
</organism>
<gene>
    <name evidence="3" type="ORF">UFOPK1392_01442</name>
</gene>
<protein>
    <submittedName>
        <fullName evidence="3">Unannotated protein</fullName>
    </submittedName>
</protein>
<dbReference type="Gene3D" id="3.20.20.140">
    <property type="entry name" value="Metal-dependent hydrolases"/>
    <property type="match status" value="2"/>
</dbReference>